<reference evidence="5 6" key="1">
    <citation type="submission" date="2020-12" db="EMBL/GenBank/DDBJ databases">
        <title>Effect of drift, selection, and recombination on the evolution of hybrid genomes in Candida yeast pathogens.</title>
        <authorList>
            <person name="Mixao V."/>
            <person name="Ksiezopolska E."/>
            <person name="Saus E."/>
            <person name="Boekhout T."/>
            <person name="Gacser A."/>
            <person name="Gabaldon T."/>
        </authorList>
    </citation>
    <scope>NUCLEOTIDE SEQUENCE [LARGE SCALE GENOMIC DNA]</scope>
    <source>
        <strain evidence="5 6">BP57</strain>
    </source>
</reference>
<keyword evidence="6" id="KW-1185">Reference proteome</keyword>
<dbReference type="GO" id="GO:0009062">
    <property type="term" value="P:fatty acid catabolic process"/>
    <property type="evidence" value="ECO:0007669"/>
    <property type="project" value="TreeGrafter"/>
</dbReference>
<dbReference type="AlphaFoldDB" id="A0A8H7ZHS6"/>
<dbReference type="InterPro" id="IPR042171">
    <property type="entry name" value="Acyl-CoA_hotdog"/>
</dbReference>
<dbReference type="EMBL" id="JAEOAQ010000002">
    <property type="protein sequence ID" value="KAG5420236.1"/>
    <property type="molecule type" value="Genomic_DNA"/>
</dbReference>
<dbReference type="PANTHER" id="PTHR11066:SF34">
    <property type="entry name" value="ACYL-COENZYME A THIOESTERASE 8"/>
    <property type="match status" value="1"/>
</dbReference>
<dbReference type="GO" id="GO:0047617">
    <property type="term" value="F:fatty acyl-CoA hydrolase activity"/>
    <property type="evidence" value="ECO:0007669"/>
    <property type="project" value="InterPro"/>
</dbReference>
<evidence type="ECO:0000313" key="6">
    <source>
        <dbReference type="Proteomes" id="UP000669133"/>
    </source>
</evidence>
<proteinExistence type="inferred from homology"/>
<evidence type="ECO:0000313" key="5">
    <source>
        <dbReference type="EMBL" id="KAG5420236.1"/>
    </source>
</evidence>
<evidence type="ECO:0000259" key="3">
    <source>
        <dbReference type="Pfam" id="PF13622"/>
    </source>
</evidence>
<sequence>MSSSKSKKVIQPVNAKDIFDVIEIDKQTFHGVNPLRKPSKEIRGVFGGNIVAQCVVVAMRSAPGYTPNSIHSHFVKAVNEESALVWKVEHMSNGKSFATRRILGLQNKVVVFSAMVSLTTKNSTSKSGHKNSTQMEYYPSPGKTAFTRDFKNPVHNPFPPLSNYHRSFKHQKEKHRFAFQIRWGVKDDPDWHEELQNVTTEYKFAGLAMLSDWTQTERVFPHVGIKVVPSFEASLDHNVYFHEDDFDIDQWFSYVASVKWIANDRSLIKADMYTEDNRHVATIVQEMLCITSSKL</sequence>
<dbReference type="InterPro" id="IPR003703">
    <property type="entry name" value="Acyl_CoA_thio"/>
</dbReference>
<comment type="caution">
    <text evidence="5">The sequence shown here is derived from an EMBL/GenBank/DDBJ whole genome shotgun (WGS) entry which is preliminary data.</text>
</comment>
<dbReference type="Proteomes" id="UP000669133">
    <property type="component" value="Unassembled WGS sequence"/>
</dbReference>
<dbReference type="RefSeq" id="XP_067549352.1">
    <property type="nucleotide sequence ID" value="XM_067690937.1"/>
</dbReference>
<name>A0A8H7ZHS6_9ASCO</name>
<gene>
    <name evidence="5" type="ORF">I9W82_002116</name>
</gene>
<dbReference type="CDD" id="cd03444">
    <property type="entry name" value="Thioesterase_II_repeat1"/>
    <property type="match status" value="1"/>
</dbReference>
<feature type="domain" description="Acyl-CoA thioesterase-like C-terminal" evidence="4">
    <location>
        <begin position="203"/>
        <end position="288"/>
    </location>
</feature>
<dbReference type="CDD" id="cd03445">
    <property type="entry name" value="Thioesterase_II_repeat2"/>
    <property type="match status" value="1"/>
</dbReference>
<dbReference type="InterPro" id="IPR049449">
    <property type="entry name" value="TesB_ACOT8-like_N"/>
</dbReference>
<dbReference type="OrthoDB" id="68328at2759"/>
<dbReference type="InterPro" id="IPR049450">
    <property type="entry name" value="ACOT8-like_C"/>
</dbReference>
<protein>
    <submittedName>
        <fullName evidence="5">Uncharacterized protein</fullName>
    </submittedName>
</protein>
<dbReference type="Gene3D" id="2.40.160.210">
    <property type="entry name" value="Acyl-CoA thioesterase, double hotdog domain"/>
    <property type="match status" value="1"/>
</dbReference>
<keyword evidence="2" id="KW-0378">Hydrolase</keyword>
<dbReference type="InterPro" id="IPR029069">
    <property type="entry name" value="HotDog_dom_sf"/>
</dbReference>
<dbReference type="SUPFAM" id="SSF54637">
    <property type="entry name" value="Thioesterase/thiol ester dehydrase-isomerase"/>
    <property type="match status" value="2"/>
</dbReference>
<comment type="similarity">
    <text evidence="1">Belongs to the C/M/P thioester hydrolase family.</text>
</comment>
<dbReference type="GO" id="GO:0005782">
    <property type="term" value="C:peroxisomal matrix"/>
    <property type="evidence" value="ECO:0007669"/>
    <property type="project" value="UniProtKB-SubCell"/>
</dbReference>
<evidence type="ECO:0000256" key="1">
    <source>
        <dbReference type="ARBA" id="ARBA00006538"/>
    </source>
</evidence>
<dbReference type="GeneID" id="93650745"/>
<dbReference type="Pfam" id="PF13622">
    <property type="entry name" value="4HBT_3"/>
    <property type="match status" value="1"/>
</dbReference>
<feature type="domain" description="Acyl-CoA thioesterase-like N-terminal HotDog" evidence="3">
    <location>
        <begin position="41"/>
        <end position="118"/>
    </location>
</feature>
<organism evidence="5 6">
    <name type="scientific">Candida metapsilosis</name>
    <dbReference type="NCBI Taxonomy" id="273372"/>
    <lineage>
        <taxon>Eukaryota</taxon>
        <taxon>Fungi</taxon>
        <taxon>Dikarya</taxon>
        <taxon>Ascomycota</taxon>
        <taxon>Saccharomycotina</taxon>
        <taxon>Pichiomycetes</taxon>
        <taxon>Debaryomycetaceae</taxon>
        <taxon>Candida/Lodderomyces clade</taxon>
        <taxon>Candida</taxon>
    </lineage>
</organism>
<evidence type="ECO:0000259" key="4">
    <source>
        <dbReference type="Pfam" id="PF20789"/>
    </source>
</evidence>
<dbReference type="GO" id="GO:0006637">
    <property type="term" value="P:acyl-CoA metabolic process"/>
    <property type="evidence" value="ECO:0007669"/>
    <property type="project" value="InterPro"/>
</dbReference>
<dbReference type="PANTHER" id="PTHR11066">
    <property type="entry name" value="ACYL-COA THIOESTERASE"/>
    <property type="match status" value="1"/>
</dbReference>
<accession>A0A8H7ZHS6</accession>
<dbReference type="Pfam" id="PF20789">
    <property type="entry name" value="4HBT_3C"/>
    <property type="match status" value="1"/>
</dbReference>
<evidence type="ECO:0000256" key="2">
    <source>
        <dbReference type="ARBA" id="ARBA00022801"/>
    </source>
</evidence>